<organism evidence="5 6">
    <name type="scientific">Hucho hucho</name>
    <name type="common">huchen</name>
    <dbReference type="NCBI Taxonomy" id="62062"/>
    <lineage>
        <taxon>Eukaryota</taxon>
        <taxon>Metazoa</taxon>
        <taxon>Chordata</taxon>
        <taxon>Craniata</taxon>
        <taxon>Vertebrata</taxon>
        <taxon>Euteleostomi</taxon>
        <taxon>Actinopterygii</taxon>
        <taxon>Neopterygii</taxon>
        <taxon>Teleostei</taxon>
        <taxon>Protacanthopterygii</taxon>
        <taxon>Salmoniformes</taxon>
        <taxon>Salmonidae</taxon>
        <taxon>Salmoninae</taxon>
        <taxon>Hucho</taxon>
    </lineage>
</organism>
<dbReference type="STRING" id="62062.ENSHHUP00000067780"/>
<evidence type="ECO:0000313" key="5">
    <source>
        <dbReference type="Ensembl" id="ENSHHUP00000067780.1"/>
    </source>
</evidence>
<dbReference type="GeneTree" id="ENSGT00940000153270"/>
<keyword evidence="6" id="KW-1185">Reference proteome</keyword>
<dbReference type="AlphaFoldDB" id="A0A4W5Q1L6"/>
<evidence type="ECO:0000256" key="3">
    <source>
        <dbReference type="ARBA" id="ARBA00023242"/>
    </source>
</evidence>
<comment type="subcellular location">
    <subcellularLocation>
        <location evidence="1">Nucleus</location>
    </subcellularLocation>
</comment>
<protein>
    <recommendedName>
        <fullName evidence="7">Multiciliate differentiation and DNA synthesis-associated cell cycle protein</fullName>
    </recommendedName>
</protein>
<name>A0A4W5Q1L6_9TELE</name>
<proteinExistence type="predicted"/>
<evidence type="ECO:0000256" key="2">
    <source>
        <dbReference type="ARBA" id="ARBA00023054"/>
    </source>
</evidence>
<accession>A0A4W5Q1L6</accession>
<evidence type="ECO:0000256" key="1">
    <source>
        <dbReference type="ARBA" id="ARBA00004123"/>
    </source>
</evidence>
<sequence>ATLERSLSPADLVAFQGCIIPPLTPQREPCPEDQDQFCPLVFPQLHLTVSRRQEEINALQQRNVHLRELAIRAQHLASVLDKLMMRQRLDDTCDDTSPPGCVEDILRDVSERCNTVLHHNTAQPPLPQDSDPERILMFGAFSGLQTSRITGGAVVSMEDTEAGESSSDSSFRTSIREHCTIRTQTFPHGHAFTSRTTQGGYRFRWVPSQS</sequence>
<keyword evidence="4" id="KW-0131">Cell cycle</keyword>
<evidence type="ECO:0000256" key="4">
    <source>
        <dbReference type="ARBA" id="ARBA00023306"/>
    </source>
</evidence>
<dbReference type="GO" id="GO:0005634">
    <property type="term" value="C:nucleus"/>
    <property type="evidence" value="ECO:0007669"/>
    <property type="project" value="UniProtKB-SubCell"/>
</dbReference>
<dbReference type="SUPFAM" id="SSF111469">
    <property type="entry name" value="Geminin coiled-coil domain"/>
    <property type="match status" value="1"/>
</dbReference>
<dbReference type="Proteomes" id="UP000314982">
    <property type="component" value="Unassembled WGS sequence"/>
</dbReference>
<dbReference type="GO" id="GO:0008156">
    <property type="term" value="P:negative regulation of DNA replication"/>
    <property type="evidence" value="ECO:0007669"/>
    <property type="project" value="TreeGrafter"/>
</dbReference>
<reference evidence="5" key="2">
    <citation type="submission" date="2025-08" db="UniProtKB">
        <authorList>
            <consortium name="Ensembl"/>
        </authorList>
    </citation>
    <scope>IDENTIFICATION</scope>
</reference>
<keyword evidence="3" id="KW-0539">Nucleus</keyword>
<dbReference type="Gene3D" id="1.20.5.1180">
    <property type="entry name" value="Geminin coiled-coil domain"/>
    <property type="match status" value="1"/>
</dbReference>
<evidence type="ECO:0000313" key="6">
    <source>
        <dbReference type="Proteomes" id="UP000314982"/>
    </source>
</evidence>
<evidence type="ECO:0008006" key="7">
    <source>
        <dbReference type="Google" id="ProtNLM"/>
    </source>
</evidence>
<keyword evidence="2" id="KW-0175">Coiled coil</keyword>
<reference evidence="5" key="3">
    <citation type="submission" date="2025-09" db="UniProtKB">
        <authorList>
            <consortium name="Ensembl"/>
        </authorList>
    </citation>
    <scope>IDENTIFICATION</scope>
</reference>
<dbReference type="PANTHER" id="PTHR13372:SF3">
    <property type="entry name" value="MULTICILIN"/>
    <property type="match status" value="1"/>
</dbReference>
<reference evidence="6" key="1">
    <citation type="submission" date="2018-06" db="EMBL/GenBank/DDBJ databases">
        <title>Genome assembly of Danube salmon.</title>
        <authorList>
            <person name="Macqueen D.J."/>
            <person name="Gundappa M.K."/>
        </authorList>
    </citation>
    <scope>NUCLEOTIDE SEQUENCE [LARGE SCALE GENOMIC DNA]</scope>
</reference>
<dbReference type="PANTHER" id="PTHR13372">
    <property type="entry name" value="GEMININ"/>
    <property type="match status" value="1"/>
</dbReference>
<dbReference type="GO" id="GO:0045786">
    <property type="term" value="P:negative regulation of cell cycle"/>
    <property type="evidence" value="ECO:0007669"/>
    <property type="project" value="TreeGrafter"/>
</dbReference>
<dbReference type="Ensembl" id="ENSHHUT00000070059.1">
    <property type="protein sequence ID" value="ENSHHUP00000067780.1"/>
    <property type="gene ID" value="ENSHHUG00000039948.1"/>
</dbReference>